<dbReference type="EMBL" id="JACDTQ010004021">
    <property type="protein sequence ID" value="KAF5911304.1"/>
    <property type="molecule type" value="Genomic_DNA"/>
</dbReference>
<evidence type="ECO:0000256" key="16">
    <source>
        <dbReference type="ARBA" id="ARBA00047947"/>
    </source>
</evidence>
<dbReference type="InterPro" id="IPR015876">
    <property type="entry name" value="Acyl-CoA_DS"/>
</dbReference>
<dbReference type="PANTHER" id="PTHR11351">
    <property type="entry name" value="ACYL-COA DESATURASE"/>
    <property type="match status" value="1"/>
</dbReference>
<keyword evidence="15 17" id="KW-0275">Fatty acid biosynthesis</keyword>
<protein>
    <recommendedName>
        <fullName evidence="4">stearoyl-CoA 9-desaturase</fullName>
        <ecNumber evidence="4">1.14.19.1</ecNumber>
    </recommendedName>
</protein>
<evidence type="ECO:0000256" key="9">
    <source>
        <dbReference type="ARBA" id="ARBA00022832"/>
    </source>
</evidence>
<dbReference type="Proteomes" id="UP000551758">
    <property type="component" value="Unassembled WGS sequence"/>
</dbReference>
<comment type="similarity">
    <text evidence="3 17">Belongs to the fatty acid desaturase type 1 family.</text>
</comment>
<dbReference type="GO" id="GO:0070542">
    <property type="term" value="P:response to fatty acid"/>
    <property type="evidence" value="ECO:0007669"/>
    <property type="project" value="TreeGrafter"/>
</dbReference>
<comment type="domain">
    <text evidence="17">The histidine box domains are involved in binding the catalytic metal ions.</text>
</comment>
<keyword evidence="5 17" id="KW-0444">Lipid biosynthesis</keyword>
<evidence type="ECO:0000256" key="17">
    <source>
        <dbReference type="RuleBase" id="RU000581"/>
    </source>
</evidence>
<comment type="catalytic activity">
    <reaction evidence="16">
        <text>octadecanoyl-CoA + 2 Fe(II)-[cytochrome b5] + O2 + 2 H(+) = (9Z)-octadecenoyl-CoA + 2 Fe(III)-[cytochrome b5] + 2 H2O</text>
        <dbReference type="Rhea" id="RHEA:19721"/>
        <dbReference type="Rhea" id="RHEA-COMP:10438"/>
        <dbReference type="Rhea" id="RHEA-COMP:10439"/>
        <dbReference type="ChEBI" id="CHEBI:15377"/>
        <dbReference type="ChEBI" id="CHEBI:15378"/>
        <dbReference type="ChEBI" id="CHEBI:15379"/>
        <dbReference type="ChEBI" id="CHEBI:29033"/>
        <dbReference type="ChEBI" id="CHEBI:29034"/>
        <dbReference type="ChEBI" id="CHEBI:57387"/>
        <dbReference type="ChEBI" id="CHEBI:57394"/>
        <dbReference type="EC" id="1.14.19.1"/>
    </reaction>
</comment>
<keyword evidence="8" id="KW-0256">Endoplasmic reticulum</keyword>
<keyword evidence="14 18" id="KW-0472">Membrane</keyword>
<dbReference type="GO" id="GO:0004768">
    <property type="term" value="F:stearoyl-CoA 9-desaturase activity"/>
    <property type="evidence" value="ECO:0007669"/>
    <property type="project" value="UniProtKB-EC"/>
</dbReference>
<keyword evidence="12" id="KW-0408">Iron</keyword>
<keyword evidence="20" id="KW-1185">Reference proteome</keyword>
<evidence type="ECO:0000256" key="11">
    <source>
        <dbReference type="ARBA" id="ARBA00023002"/>
    </source>
</evidence>
<dbReference type="GO" id="GO:0005789">
    <property type="term" value="C:endoplasmic reticulum membrane"/>
    <property type="evidence" value="ECO:0007669"/>
    <property type="project" value="UniProtKB-SubCell"/>
</dbReference>
<dbReference type="PROSITE" id="PS00476">
    <property type="entry name" value="FATTY_ACID_DESATUR_1"/>
    <property type="match status" value="1"/>
</dbReference>
<dbReference type="CDD" id="cd03505">
    <property type="entry name" value="Delta9-FADS-like"/>
    <property type="match status" value="1"/>
</dbReference>
<dbReference type="GO" id="GO:0006636">
    <property type="term" value="P:unsaturated fatty acid biosynthetic process"/>
    <property type="evidence" value="ECO:0007669"/>
    <property type="project" value="TreeGrafter"/>
</dbReference>
<sequence>MRTSRERFPRLVTPPNCLLLAVVLYYLISALGITAGAHRLWSHRTYKARLPLRLFLIIANTMAFQNDVFEWARDHRVHHKFSETDADPHNAQRGFFFSHVGWLLVRKHPAVKEKGALLELSDLKAEKLVMFQRSLFVATLLRYAAVLNATWLVNSAAHLYGYRPYDKNINPRENILVSLGAVGEGFHNYHHSFPYDYSASEYRWHINFTTFFIDCMAALGLAYDRKKVSKAAILAKIKRTGDESYKSG</sequence>
<organism evidence="19 20">
    <name type="scientific">Diceros bicornis minor</name>
    <name type="common">South-central black rhinoceros</name>
    <dbReference type="NCBI Taxonomy" id="77932"/>
    <lineage>
        <taxon>Eukaryota</taxon>
        <taxon>Metazoa</taxon>
        <taxon>Chordata</taxon>
        <taxon>Craniata</taxon>
        <taxon>Vertebrata</taxon>
        <taxon>Euteleostomi</taxon>
        <taxon>Mammalia</taxon>
        <taxon>Eutheria</taxon>
        <taxon>Laurasiatheria</taxon>
        <taxon>Perissodactyla</taxon>
        <taxon>Rhinocerotidae</taxon>
        <taxon>Diceros</taxon>
    </lineage>
</organism>
<dbReference type="GO" id="GO:0032896">
    <property type="term" value="F:palmitoyl-CoA 9-desaturase activity"/>
    <property type="evidence" value="ECO:0007669"/>
    <property type="project" value="TreeGrafter"/>
</dbReference>
<evidence type="ECO:0000256" key="5">
    <source>
        <dbReference type="ARBA" id="ARBA00022516"/>
    </source>
</evidence>
<keyword evidence="7" id="KW-0479">Metal-binding</keyword>
<evidence type="ECO:0000256" key="13">
    <source>
        <dbReference type="ARBA" id="ARBA00023098"/>
    </source>
</evidence>
<comment type="caution">
    <text evidence="19">The sequence shown here is derived from an EMBL/GenBank/DDBJ whole genome shotgun (WGS) entry which is preliminary data.</text>
</comment>
<dbReference type="PANTHER" id="PTHR11351:SF102">
    <property type="entry name" value="STEAROYL-COA DESATURASE"/>
    <property type="match status" value="1"/>
</dbReference>
<evidence type="ECO:0000256" key="7">
    <source>
        <dbReference type="ARBA" id="ARBA00022723"/>
    </source>
</evidence>
<dbReference type="GO" id="GO:0005506">
    <property type="term" value="F:iron ion binding"/>
    <property type="evidence" value="ECO:0007669"/>
    <property type="project" value="TreeGrafter"/>
</dbReference>
<evidence type="ECO:0000256" key="12">
    <source>
        <dbReference type="ARBA" id="ARBA00023004"/>
    </source>
</evidence>
<keyword evidence="6 17" id="KW-0812">Transmembrane</keyword>
<evidence type="ECO:0000256" key="15">
    <source>
        <dbReference type="ARBA" id="ARBA00023160"/>
    </source>
</evidence>
<evidence type="ECO:0000256" key="10">
    <source>
        <dbReference type="ARBA" id="ARBA00022989"/>
    </source>
</evidence>
<dbReference type="InterPro" id="IPR001522">
    <property type="entry name" value="FADS-1_CS"/>
</dbReference>
<feature type="transmembrane region" description="Helical" evidence="18">
    <location>
        <begin position="20"/>
        <end position="41"/>
    </location>
</feature>
<evidence type="ECO:0000256" key="3">
    <source>
        <dbReference type="ARBA" id="ARBA00009295"/>
    </source>
</evidence>
<comment type="cofactor">
    <cofactor evidence="1 17">
        <name>Fe(2+)</name>
        <dbReference type="ChEBI" id="CHEBI:29033"/>
    </cofactor>
</comment>
<dbReference type="GO" id="GO:1903966">
    <property type="term" value="P:monounsaturated fatty acid biosynthetic process"/>
    <property type="evidence" value="ECO:0007669"/>
    <property type="project" value="TreeGrafter"/>
</dbReference>
<dbReference type="EC" id="1.14.19.1" evidence="4"/>
<evidence type="ECO:0000313" key="19">
    <source>
        <dbReference type="EMBL" id="KAF5911304.1"/>
    </source>
</evidence>
<keyword evidence="10 18" id="KW-1133">Transmembrane helix</keyword>
<keyword evidence="11 17" id="KW-0560">Oxidoreductase</keyword>
<dbReference type="AlphaFoldDB" id="A0A7J7E6T4"/>
<evidence type="ECO:0000256" key="1">
    <source>
        <dbReference type="ARBA" id="ARBA00001954"/>
    </source>
</evidence>
<dbReference type="PRINTS" id="PR00075">
    <property type="entry name" value="FACDDSATRASE"/>
</dbReference>
<evidence type="ECO:0000256" key="18">
    <source>
        <dbReference type="SAM" id="Phobius"/>
    </source>
</evidence>
<evidence type="ECO:0000256" key="6">
    <source>
        <dbReference type="ARBA" id="ARBA00022692"/>
    </source>
</evidence>
<evidence type="ECO:0000256" key="4">
    <source>
        <dbReference type="ARBA" id="ARBA00012620"/>
    </source>
</evidence>
<evidence type="ECO:0000256" key="14">
    <source>
        <dbReference type="ARBA" id="ARBA00023136"/>
    </source>
</evidence>
<proteinExistence type="inferred from homology"/>
<keyword evidence="13" id="KW-0443">Lipid metabolism</keyword>
<evidence type="ECO:0000313" key="20">
    <source>
        <dbReference type="Proteomes" id="UP000551758"/>
    </source>
</evidence>
<reference evidence="19 20" key="1">
    <citation type="journal article" date="2020" name="Mol. Biol. Evol.">
        <title>Interspecific Gene Flow and the Evolution of Specialization in Black and White Rhinoceros.</title>
        <authorList>
            <person name="Moodley Y."/>
            <person name="Westbury M.V."/>
            <person name="Russo I.M."/>
            <person name="Gopalakrishnan S."/>
            <person name="Rakotoarivelo A."/>
            <person name="Olsen R.A."/>
            <person name="Prost S."/>
            <person name="Tunstall T."/>
            <person name="Ryder O.A."/>
            <person name="Dalen L."/>
            <person name="Bruford M.W."/>
        </authorList>
    </citation>
    <scope>NUCLEOTIDE SEQUENCE [LARGE SCALE GENOMIC DNA]</scope>
    <source>
        <strain evidence="19">SBR-YM</strain>
        <tissue evidence="19">Skin</tissue>
    </source>
</reference>
<feature type="transmembrane region" description="Helical" evidence="18">
    <location>
        <begin position="204"/>
        <end position="223"/>
    </location>
</feature>
<evidence type="ECO:0000256" key="8">
    <source>
        <dbReference type="ARBA" id="ARBA00022824"/>
    </source>
</evidence>
<name>A0A7J7E6T4_DICBM</name>
<gene>
    <name evidence="19" type="ORF">HPG69_019672</name>
</gene>
<accession>A0A7J7E6T4</accession>
<keyword evidence="9" id="KW-0276">Fatty acid metabolism</keyword>
<evidence type="ECO:0000256" key="2">
    <source>
        <dbReference type="ARBA" id="ARBA00004477"/>
    </source>
</evidence>
<comment type="subcellular location">
    <subcellularLocation>
        <location evidence="2">Endoplasmic reticulum membrane</location>
        <topology evidence="2">Multi-pass membrane protein</topology>
    </subcellularLocation>
</comment>
<feature type="transmembrane region" description="Helical" evidence="18">
    <location>
        <begin position="134"/>
        <end position="153"/>
    </location>
</feature>